<feature type="compositionally biased region" description="Polar residues" evidence="5">
    <location>
        <begin position="32"/>
        <end position="55"/>
    </location>
</feature>
<dbReference type="AlphaFoldDB" id="A0A2C5XNR4"/>
<keyword evidence="3" id="KW-0460">Magnesium</keyword>
<gene>
    <name evidence="6" type="ORF">CDD80_1926</name>
</gene>
<sequence>MSPPPPSPPSQPVTDSDPIPNPLASPNAIPPRTSSTGIHSRSVVSLSHTASTSSVLRPVSEADWLGQKKPASSSPAYTDWLSHTLYTSSSSMATQQDQQQHPRPSSPPAAPNPERYADADLQFTPDRSWTDGKERVVRAPFEYAISHPGKDFRSQVISAFNIWLQVPPESLQVITKVIGLLHESSLLLDDVQDSSELRRGFPVAHSIFGIAQTINAAHYITFVALRELQQLNSPNAISIFAEELVNLFRGQGMDLFWRDTLTCPSEDDYLEMVANKTGGIFRLGIKLMQAESATTT</sequence>
<evidence type="ECO:0000256" key="3">
    <source>
        <dbReference type="ARBA" id="ARBA00022842"/>
    </source>
</evidence>
<dbReference type="OrthoDB" id="6921389at2759"/>
<name>A0A2C5XNR4_9HYPO</name>
<dbReference type="GO" id="GO:0046872">
    <property type="term" value="F:metal ion binding"/>
    <property type="evidence" value="ECO:0007669"/>
    <property type="project" value="UniProtKB-KW"/>
</dbReference>
<proteinExistence type="inferred from homology"/>
<organism evidence="6 7">
    <name type="scientific">Ophiocordyceps camponoti-rufipedis</name>
    <dbReference type="NCBI Taxonomy" id="2004952"/>
    <lineage>
        <taxon>Eukaryota</taxon>
        <taxon>Fungi</taxon>
        <taxon>Dikarya</taxon>
        <taxon>Ascomycota</taxon>
        <taxon>Pezizomycotina</taxon>
        <taxon>Sordariomycetes</taxon>
        <taxon>Hypocreomycetidae</taxon>
        <taxon>Hypocreales</taxon>
        <taxon>Ophiocordycipitaceae</taxon>
        <taxon>Ophiocordyceps</taxon>
    </lineage>
</organism>
<keyword evidence="7" id="KW-1185">Reference proteome</keyword>
<dbReference type="InterPro" id="IPR008949">
    <property type="entry name" value="Isoprenoid_synthase_dom_sf"/>
</dbReference>
<evidence type="ECO:0000256" key="2">
    <source>
        <dbReference type="ARBA" id="ARBA00022723"/>
    </source>
</evidence>
<evidence type="ECO:0000256" key="5">
    <source>
        <dbReference type="SAM" id="MobiDB-lite"/>
    </source>
</evidence>
<dbReference type="GO" id="GO:0004659">
    <property type="term" value="F:prenyltransferase activity"/>
    <property type="evidence" value="ECO:0007669"/>
    <property type="project" value="InterPro"/>
</dbReference>
<dbReference type="GO" id="GO:0046165">
    <property type="term" value="P:alcohol biosynthetic process"/>
    <property type="evidence" value="ECO:0007669"/>
    <property type="project" value="UniProtKB-ARBA"/>
</dbReference>
<dbReference type="STRING" id="2004952.A0A2C5XNR4"/>
<dbReference type="SUPFAM" id="SSF48576">
    <property type="entry name" value="Terpenoid synthases"/>
    <property type="match status" value="1"/>
</dbReference>
<evidence type="ECO:0000256" key="4">
    <source>
        <dbReference type="RuleBase" id="RU004466"/>
    </source>
</evidence>
<dbReference type="InterPro" id="IPR033749">
    <property type="entry name" value="Polyprenyl_synt_CS"/>
</dbReference>
<dbReference type="InterPro" id="IPR000092">
    <property type="entry name" value="Polyprenyl_synt"/>
</dbReference>
<dbReference type="PROSITE" id="PS00723">
    <property type="entry name" value="POLYPRENYL_SYNTHASE_1"/>
    <property type="match status" value="1"/>
</dbReference>
<dbReference type="Pfam" id="PF00348">
    <property type="entry name" value="polyprenyl_synt"/>
    <property type="match status" value="1"/>
</dbReference>
<feature type="region of interest" description="Disordered" evidence="5">
    <location>
        <begin position="1"/>
        <end position="77"/>
    </location>
</feature>
<dbReference type="PANTHER" id="PTHR12001:SF44">
    <property type="entry name" value="GERANYLGERANYL PYROPHOSPHATE SYNTHASE"/>
    <property type="match status" value="1"/>
</dbReference>
<comment type="similarity">
    <text evidence="4">Belongs to the FPP/GGPP synthase family.</text>
</comment>
<dbReference type="GO" id="GO:0008299">
    <property type="term" value="P:isoprenoid biosynthetic process"/>
    <property type="evidence" value="ECO:0007669"/>
    <property type="project" value="InterPro"/>
</dbReference>
<evidence type="ECO:0000256" key="1">
    <source>
        <dbReference type="ARBA" id="ARBA00022679"/>
    </source>
</evidence>
<evidence type="ECO:0000313" key="7">
    <source>
        <dbReference type="Proteomes" id="UP000226431"/>
    </source>
</evidence>
<dbReference type="Proteomes" id="UP000226431">
    <property type="component" value="Unassembled WGS sequence"/>
</dbReference>
<accession>A0A2C5XNR4</accession>
<comment type="caution">
    <text evidence="6">The sequence shown here is derived from an EMBL/GenBank/DDBJ whole genome shotgun (WGS) entry which is preliminary data.</text>
</comment>
<feature type="region of interest" description="Disordered" evidence="5">
    <location>
        <begin position="89"/>
        <end position="116"/>
    </location>
</feature>
<keyword evidence="2" id="KW-0479">Metal-binding</keyword>
<protein>
    <submittedName>
        <fullName evidence="6">Uncharacterized protein</fullName>
    </submittedName>
</protein>
<dbReference type="PANTHER" id="PTHR12001">
    <property type="entry name" value="GERANYLGERANYL PYROPHOSPHATE SYNTHASE"/>
    <property type="match status" value="1"/>
</dbReference>
<reference evidence="6 7" key="1">
    <citation type="submission" date="2017-06" db="EMBL/GenBank/DDBJ databases">
        <title>Ant-infecting Ophiocordyceps genomes reveal a high diversity of potential behavioral manipulation genes and a possible major role for enterotoxins.</title>
        <authorList>
            <person name="De Bekker C."/>
            <person name="Evans H.C."/>
            <person name="Brachmann A."/>
            <person name="Hughes D.P."/>
        </authorList>
    </citation>
    <scope>NUCLEOTIDE SEQUENCE [LARGE SCALE GENOMIC DNA]</scope>
    <source>
        <strain evidence="6 7">Map16</strain>
    </source>
</reference>
<keyword evidence="1 4" id="KW-0808">Transferase</keyword>
<dbReference type="EMBL" id="NJES01001874">
    <property type="protein sequence ID" value="PHH58905.1"/>
    <property type="molecule type" value="Genomic_DNA"/>
</dbReference>
<dbReference type="Gene3D" id="1.10.600.10">
    <property type="entry name" value="Farnesyl Diphosphate Synthase"/>
    <property type="match status" value="1"/>
</dbReference>
<feature type="compositionally biased region" description="Pro residues" evidence="5">
    <location>
        <begin position="1"/>
        <end position="11"/>
    </location>
</feature>
<evidence type="ECO:0000313" key="6">
    <source>
        <dbReference type="EMBL" id="PHH58905.1"/>
    </source>
</evidence>
<dbReference type="GO" id="GO:0043386">
    <property type="term" value="P:mycotoxin biosynthetic process"/>
    <property type="evidence" value="ECO:0007669"/>
    <property type="project" value="UniProtKB-ARBA"/>
</dbReference>